<dbReference type="PANTHER" id="PTHR12526">
    <property type="entry name" value="GLYCOSYLTRANSFERASE"/>
    <property type="match status" value="1"/>
</dbReference>
<protein>
    <recommendedName>
        <fullName evidence="6">Glycosyl transferase family 1 domain-containing protein</fullName>
    </recommendedName>
</protein>
<organism evidence="5">
    <name type="scientific">marine metagenome</name>
    <dbReference type="NCBI Taxonomy" id="408172"/>
    <lineage>
        <taxon>unclassified sequences</taxon>
        <taxon>metagenomes</taxon>
        <taxon>ecological metagenomes</taxon>
    </lineage>
</organism>
<keyword evidence="1" id="KW-0328">Glycosyltransferase</keyword>
<dbReference type="Gene3D" id="3.40.50.2000">
    <property type="entry name" value="Glycogen Phosphorylase B"/>
    <property type="match status" value="2"/>
</dbReference>
<dbReference type="PANTHER" id="PTHR12526:SF640">
    <property type="entry name" value="COLANIC ACID BIOSYNTHESIS GLYCOSYLTRANSFERASE WCAL-RELATED"/>
    <property type="match status" value="1"/>
</dbReference>
<dbReference type="Pfam" id="PF13439">
    <property type="entry name" value="Glyco_transf_4"/>
    <property type="match status" value="1"/>
</dbReference>
<dbReference type="CDD" id="cd03801">
    <property type="entry name" value="GT4_PimA-like"/>
    <property type="match status" value="1"/>
</dbReference>
<evidence type="ECO:0000259" key="3">
    <source>
        <dbReference type="Pfam" id="PF00534"/>
    </source>
</evidence>
<feature type="domain" description="Glycosyl transferase family 1" evidence="3">
    <location>
        <begin position="207"/>
        <end position="344"/>
    </location>
</feature>
<dbReference type="InterPro" id="IPR001296">
    <property type="entry name" value="Glyco_trans_1"/>
</dbReference>
<dbReference type="AlphaFoldDB" id="A0A381NWR8"/>
<evidence type="ECO:0008006" key="6">
    <source>
        <dbReference type="Google" id="ProtNLM"/>
    </source>
</evidence>
<dbReference type="SUPFAM" id="SSF53756">
    <property type="entry name" value="UDP-Glycosyltransferase/glycogen phosphorylase"/>
    <property type="match status" value="1"/>
</dbReference>
<keyword evidence="2" id="KW-0808">Transferase</keyword>
<accession>A0A381NWR8</accession>
<dbReference type="GO" id="GO:0016757">
    <property type="term" value="F:glycosyltransferase activity"/>
    <property type="evidence" value="ECO:0007669"/>
    <property type="project" value="UniProtKB-KW"/>
</dbReference>
<evidence type="ECO:0000259" key="4">
    <source>
        <dbReference type="Pfam" id="PF13439"/>
    </source>
</evidence>
<dbReference type="Pfam" id="PF00534">
    <property type="entry name" value="Glycos_transf_1"/>
    <property type="match status" value="1"/>
</dbReference>
<evidence type="ECO:0000313" key="5">
    <source>
        <dbReference type="EMBL" id="SUZ59065.1"/>
    </source>
</evidence>
<reference evidence="5" key="1">
    <citation type="submission" date="2018-05" db="EMBL/GenBank/DDBJ databases">
        <authorList>
            <person name="Lanie J.A."/>
            <person name="Ng W.-L."/>
            <person name="Kazmierczak K.M."/>
            <person name="Andrzejewski T.M."/>
            <person name="Davidsen T.M."/>
            <person name="Wayne K.J."/>
            <person name="Tettelin H."/>
            <person name="Glass J.I."/>
            <person name="Rusch D."/>
            <person name="Podicherti R."/>
            <person name="Tsui H.-C.T."/>
            <person name="Winkler M.E."/>
        </authorList>
    </citation>
    <scope>NUCLEOTIDE SEQUENCE</scope>
</reference>
<evidence type="ECO:0000256" key="2">
    <source>
        <dbReference type="ARBA" id="ARBA00022679"/>
    </source>
</evidence>
<evidence type="ECO:0000256" key="1">
    <source>
        <dbReference type="ARBA" id="ARBA00022676"/>
    </source>
</evidence>
<gene>
    <name evidence="5" type="ORF">METZ01_LOCUS11919</name>
</gene>
<name>A0A381NWR8_9ZZZZ</name>
<dbReference type="InterPro" id="IPR028098">
    <property type="entry name" value="Glyco_trans_4-like_N"/>
</dbReference>
<sequence length="370" mass="40788">MSNTFFHGLRRGALHVRAAAASLGLDAQPGTLFLVTGGGEWVVKEIALGLQPYLAKSFDEVAVIGHVMQRPYLSRANIHCLCRPAFFKGGGIPPVHSSNRLVVTWQHGSKHDREPEFVSACRQLERHWRKVERFIVPNTTTQKHVLECGVDPQIVHVIPNGIDVRLFRPVGSPEQRRAVRASLAIPPEAFVVGSFQRDEDDAGRPKLIKGPDILAEALAIAHQRVPVHALLTGPRRRFVRKRLEELGVPYTYAPQESLAELARLYHALDTYCVSSRQEGGPATIPESMVSGVPVVSTRVGLASDLIAHDKNGLVADVEDADGLARALLQLSEDPALRKRLAAEALETGRSLDYSVIARRYRDEVYNHAFA</sequence>
<proteinExistence type="predicted"/>
<dbReference type="EMBL" id="UINC01000660">
    <property type="protein sequence ID" value="SUZ59065.1"/>
    <property type="molecule type" value="Genomic_DNA"/>
</dbReference>
<feature type="domain" description="Glycosyltransferase subfamily 4-like N-terminal" evidence="4">
    <location>
        <begin position="84"/>
        <end position="164"/>
    </location>
</feature>